<dbReference type="AlphaFoldDB" id="A0AB36S8P2"/>
<evidence type="ECO:0000313" key="2">
    <source>
        <dbReference type="Proteomes" id="UP000220669"/>
    </source>
</evidence>
<sequence length="94" mass="11094">MRQKCFLLLSHSQKVKPIFWLSIWDGFFKVSFHFPEKMREKLVTLSLSEGTKEKIKTLQANGNQRKHLSVIFDVDHLEQLADIYQLAEFKKQNG</sequence>
<accession>A0AB36S8P2</accession>
<organism evidence="1 2">
    <name type="scientific">Enterococcus durans</name>
    <dbReference type="NCBI Taxonomy" id="53345"/>
    <lineage>
        <taxon>Bacteria</taxon>
        <taxon>Bacillati</taxon>
        <taxon>Bacillota</taxon>
        <taxon>Bacilli</taxon>
        <taxon>Lactobacillales</taxon>
        <taxon>Enterococcaceae</taxon>
        <taxon>Enterococcus</taxon>
    </lineage>
</organism>
<comment type="caution">
    <text evidence="1">The sequence shown here is derived from an EMBL/GenBank/DDBJ whole genome shotgun (WGS) entry which is preliminary data.</text>
</comment>
<dbReference type="Pfam" id="PF12663">
    <property type="entry name" value="DUF3788"/>
    <property type="match status" value="1"/>
</dbReference>
<reference evidence="1 2" key="1">
    <citation type="submission" date="2017-09" db="EMBL/GenBank/DDBJ databases">
        <title>FDA dAtabase for Regulatory Grade micrObial Sequences (FDA-ARGOS): Supporting development and validation of Infectious Disease Dx tests.</title>
        <authorList>
            <person name="Minogue T."/>
            <person name="Wolcott M."/>
            <person name="Wasieloski L."/>
            <person name="Aguilar W."/>
            <person name="Moore D."/>
            <person name="Tallon L.J."/>
            <person name="Sadzewicz L."/>
            <person name="Ott S."/>
            <person name="Zhao X."/>
            <person name="Nagaraj S."/>
            <person name="Vavikolanu K."/>
            <person name="Aluvathingal J."/>
            <person name="Nadendla S."/>
            <person name="Sichtig H."/>
        </authorList>
    </citation>
    <scope>NUCLEOTIDE SEQUENCE [LARGE SCALE GENOMIC DNA]</scope>
    <source>
        <strain evidence="1 2">FDAARGOS_396</strain>
    </source>
</reference>
<gene>
    <name evidence="1" type="ORF">CRM96_09680</name>
</gene>
<dbReference type="RefSeq" id="WP_081606623.1">
    <property type="nucleotide sequence ID" value="NZ_CABGKX010000003.1"/>
</dbReference>
<dbReference type="Proteomes" id="UP000220669">
    <property type="component" value="Unassembled WGS sequence"/>
</dbReference>
<evidence type="ECO:0000313" key="1">
    <source>
        <dbReference type="EMBL" id="PEH45266.1"/>
    </source>
</evidence>
<protein>
    <submittedName>
        <fullName evidence="1">DUF3788 domain-containing protein</fullName>
    </submittedName>
</protein>
<dbReference type="EMBL" id="PDEB01000004">
    <property type="protein sequence ID" value="PEH45266.1"/>
    <property type="molecule type" value="Genomic_DNA"/>
</dbReference>
<dbReference type="InterPro" id="IPR024265">
    <property type="entry name" value="DUF3788"/>
</dbReference>
<name>A0AB36S8P2_9ENTE</name>
<proteinExistence type="predicted"/>